<comment type="subcellular location">
    <subcellularLocation>
        <location evidence="4">Plastid</location>
        <location evidence="4">Chloroplast</location>
    </subcellularLocation>
</comment>
<dbReference type="InterPro" id="IPR045864">
    <property type="entry name" value="aa-tRNA-synth_II/BPL/LPL"/>
</dbReference>
<dbReference type="SUPFAM" id="SSF55681">
    <property type="entry name" value="Class II aaRS and biotin synthetases"/>
    <property type="match status" value="1"/>
</dbReference>
<dbReference type="Gene3D" id="3.40.50.800">
    <property type="entry name" value="Anticodon-binding domain"/>
    <property type="match status" value="1"/>
</dbReference>
<feature type="domain" description="Aminoacyl-transfer RNA synthetases class-II family profile" evidence="6">
    <location>
        <begin position="1"/>
        <end position="312"/>
    </location>
</feature>
<dbReference type="InterPro" id="IPR004154">
    <property type="entry name" value="Anticodon-bd"/>
</dbReference>
<keyword evidence="4" id="KW-0067">ATP-binding</keyword>
<gene>
    <name evidence="7" type="primary">syh</name>
    <name evidence="4" type="synonym">hisS</name>
</gene>
<keyword evidence="7" id="KW-0150">Chloroplast</keyword>
<sequence length="420" mass="49092">MQPLRGTKDILPNEVKYWQKIYDSVSDILIQNSYSEIRTPIIENTELFLRSIGDFTDIVSKEMYSFNDQSGRNITLRPEGTASIARAFISNKLYLASKINRLWYLGPMFRYERPQKGRQRQFHQLGIECIGSPMPMADIEVIRIAVNILKKLKLEKWELEINSLGNIEERSKYVNNLKLYLEKYKNDLDTDSQRRLKDNPLRILDSKNTKTQEILNQGPKLNEYLEIQSTKHFEDIRYNLDNLNINYKINDKLVRGLDYYNYTTFEIKTKSSKGQNTICGGGRYDKLIEQLGGPHTPSVGWAMGLERLIIIMKENLEINERKKTIYIANSNINNSSIIWEIINTINKYKLSFELDINNNNLNKQLRKANQMGCKVCFIIGSNEVMNKYVTIKWLETSTQQQIAISKINSYIRYIKFSLKT</sequence>
<dbReference type="PROSITE" id="PS50862">
    <property type="entry name" value="AA_TRNA_LIGASE_II"/>
    <property type="match status" value="1"/>
</dbReference>
<feature type="binding site" evidence="5">
    <location>
        <position position="110"/>
    </location>
    <ligand>
        <name>L-histidine</name>
        <dbReference type="ChEBI" id="CHEBI:57595"/>
    </ligand>
</feature>
<evidence type="ECO:0000256" key="5">
    <source>
        <dbReference type="PIRSR" id="PIRSR001549-1"/>
    </source>
</evidence>
<dbReference type="InterPro" id="IPR041715">
    <property type="entry name" value="HisRS-like_core"/>
</dbReference>
<dbReference type="HAMAP" id="MF_00127">
    <property type="entry name" value="His_tRNA_synth"/>
    <property type="match status" value="1"/>
</dbReference>
<geneLocation type="chloroplast" evidence="7"/>
<dbReference type="InterPro" id="IPR006195">
    <property type="entry name" value="aa-tRNA-synth_II"/>
</dbReference>
<feature type="binding site" evidence="5">
    <location>
        <begin position="259"/>
        <end position="260"/>
    </location>
    <ligand>
        <name>L-histidine</name>
        <dbReference type="ChEBI" id="CHEBI:57595"/>
    </ligand>
</feature>
<dbReference type="AlphaFoldDB" id="A0A1Z1MS78"/>
<evidence type="ECO:0000256" key="1">
    <source>
        <dbReference type="ARBA" id="ARBA00008226"/>
    </source>
</evidence>
<dbReference type="CDD" id="cd00773">
    <property type="entry name" value="HisRS-like_core"/>
    <property type="match status" value="1"/>
</dbReference>
<feature type="binding site" evidence="5">
    <location>
        <position position="255"/>
    </location>
    <ligand>
        <name>L-histidine</name>
        <dbReference type="ChEBI" id="CHEBI:57595"/>
    </ligand>
</feature>
<proteinExistence type="inferred from homology"/>
<comment type="catalytic activity">
    <reaction evidence="3 4">
        <text>tRNA(His) + L-histidine + ATP = L-histidyl-tRNA(His) + AMP + diphosphate + H(+)</text>
        <dbReference type="Rhea" id="RHEA:17313"/>
        <dbReference type="Rhea" id="RHEA-COMP:9665"/>
        <dbReference type="Rhea" id="RHEA-COMP:9689"/>
        <dbReference type="ChEBI" id="CHEBI:15378"/>
        <dbReference type="ChEBI" id="CHEBI:30616"/>
        <dbReference type="ChEBI" id="CHEBI:33019"/>
        <dbReference type="ChEBI" id="CHEBI:57595"/>
        <dbReference type="ChEBI" id="CHEBI:78442"/>
        <dbReference type="ChEBI" id="CHEBI:78527"/>
        <dbReference type="ChEBI" id="CHEBI:456215"/>
        <dbReference type="EC" id="6.1.1.21"/>
    </reaction>
</comment>
<organism evidence="7">
    <name type="scientific">Palisada sp</name>
    <dbReference type="NCBI Taxonomy" id="1955416"/>
    <lineage>
        <taxon>Eukaryota</taxon>
        <taxon>Rhodophyta</taxon>
        <taxon>Florideophyceae</taxon>
        <taxon>Rhodymeniophycidae</taxon>
        <taxon>Ceramiales</taxon>
        <taxon>Rhodomelaceae</taxon>
        <taxon>Laurencieae</taxon>
        <taxon>Palisada</taxon>
    </lineage>
</organism>
<reference evidence="7" key="1">
    <citation type="journal article" date="2017" name="J. Phycol.">
        <title>Analysis of chloroplast genomes and a supermatrix inform reclassification of the Rhodomelaceae (Rhodophyta).</title>
        <authorList>
            <person name="Diaz-Tapia P."/>
            <person name="Maggs C.A."/>
            <person name="West J.A."/>
            <person name="Verbruggen H."/>
        </authorList>
    </citation>
    <scope>NUCLEOTIDE SEQUENCE</scope>
    <source>
        <strain evidence="7">PD1686</strain>
    </source>
</reference>
<feature type="binding site" evidence="5">
    <location>
        <begin position="79"/>
        <end position="81"/>
    </location>
    <ligand>
        <name>L-histidine</name>
        <dbReference type="ChEBI" id="CHEBI:57595"/>
    </ligand>
</feature>
<dbReference type="SUPFAM" id="SSF52954">
    <property type="entry name" value="Class II aaRS ABD-related"/>
    <property type="match status" value="1"/>
</dbReference>
<dbReference type="GO" id="GO:0005524">
    <property type="term" value="F:ATP binding"/>
    <property type="evidence" value="ECO:0007669"/>
    <property type="project" value="UniProtKB-UniRule"/>
</dbReference>
<dbReference type="Pfam" id="PF13393">
    <property type="entry name" value="tRNA-synt_His"/>
    <property type="match status" value="1"/>
</dbReference>
<dbReference type="GO" id="GO:0004821">
    <property type="term" value="F:histidine-tRNA ligase activity"/>
    <property type="evidence" value="ECO:0007669"/>
    <property type="project" value="UniProtKB-UniRule"/>
</dbReference>
<evidence type="ECO:0000313" key="7">
    <source>
        <dbReference type="EMBL" id="ARW68806.1"/>
    </source>
</evidence>
<evidence type="ECO:0000256" key="2">
    <source>
        <dbReference type="ARBA" id="ARBA00022741"/>
    </source>
</evidence>
<feature type="binding site" evidence="5">
    <location>
        <position position="124"/>
    </location>
    <ligand>
        <name>L-histidine</name>
        <dbReference type="ChEBI" id="CHEBI:57595"/>
    </ligand>
</feature>
<dbReference type="GO" id="GO:0009507">
    <property type="term" value="C:chloroplast"/>
    <property type="evidence" value="ECO:0007669"/>
    <property type="project" value="UniProtKB-SubCell"/>
</dbReference>
<dbReference type="GO" id="GO:0006427">
    <property type="term" value="P:histidyl-tRNA aminoacylation"/>
    <property type="evidence" value="ECO:0007669"/>
    <property type="project" value="UniProtKB-UniRule"/>
</dbReference>
<dbReference type="InterPro" id="IPR004516">
    <property type="entry name" value="HisRS/HisZ"/>
</dbReference>
<evidence type="ECO:0000259" key="6">
    <source>
        <dbReference type="PROSITE" id="PS50862"/>
    </source>
</evidence>
<evidence type="ECO:0000256" key="4">
    <source>
        <dbReference type="HAMAP-Rule" id="MF_00127"/>
    </source>
</evidence>
<dbReference type="InterPro" id="IPR036621">
    <property type="entry name" value="Anticodon-bd_dom_sf"/>
</dbReference>
<dbReference type="PANTHER" id="PTHR43707:SF1">
    <property type="entry name" value="HISTIDINE--TRNA LIGASE, MITOCHONDRIAL-RELATED"/>
    <property type="match status" value="1"/>
</dbReference>
<feature type="binding site" evidence="5">
    <location>
        <position position="128"/>
    </location>
    <ligand>
        <name>L-histidine</name>
        <dbReference type="ChEBI" id="CHEBI:57595"/>
    </ligand>
</feature>
<dbReference type="InterPro" id="IPR015807">
    <property type="entry name" value="His-tRNA-ligase"/>
</dbReference>
<dbReference type="Gene3D" id="3.30.930.10">
    <property type="entry name" value="Bira Bifunctional Protein, Domain 2"/>
    <property type="match status" value="1"/>
</dbReference>
<dbReference type="Pfam" id="PF03129">
    <property type="entry name" value="HGTP_anticodon"/>
    <property type="match status" value="1"/>
</dbReference>
<dbReference type="NCBIfam" id="TIGR00442">
    <property type="entry name" value="hisS"/>
    <property type="match status" value="1"/>
</dbReference>
<evidence type="ECO:0000256" key="3">
    <source>
        <dbReference type="ARBA" id="ARBA00047639"/>
    </source>
</evidence>
<dbReference type="EC" id="6.1.1.21" evidence="4"/>
<keyword evidence="2 4" id="KW-0547">Nucleotide-binding</keyword>
<dbReference type="PIRSF" id="PIRSF001549">
    <property type="entry name" value="His-tRNA_synth"/>
    <property type="match status" value="1"/>
</dbReference>
<protein>
    <recommendedName>
        <fullName evidence="4">Histidine--tRNA ligase, chloroplastic</fullName>
        <ecNumber evidence="4">6.1.1.21</ecNumber>
    </recommendedName>
    <alternativeName>
        <fullName evidence="4">Histidyl-tRNA synthetase</fullName>
        <shortName evidence="4">HisRS</shortName>
    </alternativeName>
</protein>
<accession>A0A1Z1MS78</accession>
<keyword evidence="4" id="KW-0648">Protein biosynthesis</keyword>
<dbReference type="EMBL" id="MF101453">
    <property type="protein sequence ID" value="ARW68806.1"/>
    <property type="molecule type" value="Genomic_DNA"/>
</dbReference>
<keyword evidence="7" id="KW-0934">Plastid</keyword>
<name>A0A1Z1MS78_9FLOR</name>
<dbReference type="PANTHER" id="PTHR43707">
    <property type="entry name" value="HISTIDYL-TRNA SYNTHETASE"/>
    <property type="match status" value="1"/>
</dbReference>
<keyword evidence="4 7" id="KW-0436">Ligase</keyword>
<keyword evidence="4" id="KW-0030">Aminoacyl-tRNA synthetase</keyword>
<comment type="similarity">
    <text evidence="1 4">Belongs to the class-II aminoacyl-tRNA synthetase family.</text>
</comment>